<dbReference type="STRING" id="2711.A0A067GTF6"/>
<dbReference type="eggNOG" id="ENOG502QTPI">
    <property type="taxonomic scope" value="Eukaryota"/>
</dbReference>
<dbReference type="SMR" id="A0A067GTF6"/>
<evidence type="ECO:0000313" key="2">
    <source>
        <dbReference type="EMBL" id="KDO82919.1"/>
    </source>
</evidence>
<dbReference type="Pfam" id="PF07891">
    <property type="entry name" value="DUF1666"/>
    <property type="match status" value="1"/>
</dbReference>
<dbReference type="AlphaFoldDB" id="A0A067GTF6"/>
<evidence type="ECO:0000313" key="3">
    <source>
        <dbReference type="Proteomes" id="UP000027120"/>
    </source>
</evidence>
<gene>
    <name evidence="2" type="ORF">CISIN_1g003206mg</name>
</gene>
<keyword evidence="1" id="KW-0472">Membrane</keyword>
<keyword evidence="1" id="KW-0812">Transmembrane</keyword>
<dbReference type="EMBL" id="KK784875">
    <property type="protein sequence ID" value="KDO82919.1"/>
    <property type="molecule type" value="Genomic_DNA"/>
</dbReference>
<proteinExistence type="predicted"/>
<dbReference type="InterPro" id="IPR012870">
    <property type="entry name" value="DUF1666"/>
</dbReference>
<sequence length="839" mass="96745">MGTNKFLYENMFRFADSFRVFVSQCWVLVLGIGSYIFSFKEGIHNFNDQFGTNCYKKGETIEEFGQKGKGYEVADGERVNQIGGETENSVMASSTSKYELSSGKVISWFIEEPKSMIFSVRELYVGSNDSTNCDNRIPATEGEDVIDQRKAEDSVDKVLKKQEDSVDNDFNKRVGKSFLDTGAVFYHEKTEDLLDKSLKKEEKETSFFDTDKVFEQEKAEDSVFVDKVLEKREEEMFAVAENEMRVFTEFRFLPKYDLSNEVPHLVGDCLSRVDSESDTIGSSDVFSRCSDDDIGLDSYEFLAERNFSDGLGTESLEALSEEEVESTETILDQETYVMREVTFDSDDDYIELKPESYSSSNVQEKHDDEDLFREEAELADTDGLSEESQLENSAVLKEGIFSSEDLNEAEDRHDDEEDLVYEAAHLGHTSEYFEESSFEEKEFISVSDSDDEDEDEFASEDDDLIEKLKMELKYARTGGLPTIMEESESPPKTVEELKPLRIDQKFEHKDHMKEIHKFYRSYLDKMRKLDILNSQTMHAIGLFQLKESGQSIKTQKSSVPAIKSLLAQNLWPCKSRSSGANTAFKFIDNLHKDFELVYVGQLCLSWEILHWQYKKALELQEFDSQELRQYNQVAGEFQIFQVLLQRFIENEPFQGCTRVLNHVNSRCAHCNFLQVPVIKDDSFNNKKGRKGDEEDGITIPTLTEIIEESLRVYWEFLCSDKDENNMILKGPGLQDSVDSELLSEIRTDFQKKEKRLKEILRSGSCIVKKLQKHHGNRFNRGLFFAQIELKLISRVLSMTKLTTDQLVWCHEKLAKINFCNRKLVVEPSFLLFPFDTARA</sequence>
<keyword evidence="1" id="KW-1133">Transmembrane helix</keyword>
<evidence type="ECO:0008006" key="4">
    <source>
        <dbReference type="Google" id="ProtNLM"/>
    </source>
</evidence>
<accession>A0A067GTF6</accession>
<dbReference type="Proteomes" id="UP000027120">
    <property type="component" value="Unassembled WGS sequence"/>
</dbReference>
<evidence type="ECO:0000256" key="1">
    <source>
        <dbReference type="SAM" id="Phobius"/>
    </source>
</evidence>
<feature type="transmembrane region" description="Helical" evidence="1">
    <location>
        <begin position="20"/>
        <end position="39"/>
    </location>
</feature>
<reference evidence="2 3" key="1">
    <citation type="submission" date="2014-04" db="EMBL/GenBank/DDBJ databases">
        <authorList>
            <consortium name="International Citrus Genome Consortium"/>
            <person name="Gmitter F."/>
            <person name="Chen C."/>
            <person name="Farmerie W."/>
            <person name="Harkins T."/>
            <person name="Desany B."/>
            <person name="Mohiuddin M."/>
            <person name="Kodira C."/>
            <person name="Borodovsky M."/>
            <person name="Lomsadze A."/>
            <person name="Burns P."/>
            <person name="Jenkins J."/>
            <person name="Prochnik S."/>
            <person name="Shu S."/>
            <person name="Chapman J."/>
            <person name="Pitluck S."/>
            <person name="Schmutz J."/>
            <person name="Rokhsar D."/>
        </authorList>
    </citation>
    <scope>NUCLEOTIDE SEQUENCE</scope>
</reference>
<dbReference type="PANTHER" id="PTHR46741">
    <property type="entry name" value="OS09G0413600 PROTEIN"/>
    <property type="match status" value="1"/>
</dbReference>
<protein>
    <recommendedName>
        <fullName evidence="4">Ribosomal protein L34Ae</fullName>
    </recommendedName>
</protein>
<keyword evidence="3" id="KW-1185">Reference proteome</keyword>
<dbReference type="PaxDb" id="2711-XP_006483158.1"/>
<organism evidence="2 3">
    <name type="scientific">Citrus sinensis</name>
    <name type="common">Sweet orange</name>
    <name type="synonym">Citrus aurantium var. sinensis</name>
    <dbReference type="NCBI Taxonomy" id="2711"/>
    <lineage>
        <taxon>Eukaryota</taxon>
        <taxon>Viridiplantae</taxon>
        <taxon>Streptophyta</taxon>
        <taxon>Embryophyta</taxon>
        <taxon>Tracheophyta</taxon>
        <taxon>Spermatophyta</taxon>
        <taxon>Magnoliopsida</taxon>
        <taxon>eudicotyledons</taxon>
        <taxon>Gunneridae</taxon>
        <taxon>Pentapetalae</taxon>
        <taxon>rosids</taxon>
        <taxon>malvids</taxon>
        <taxon>Sapindales</taxon>
        <taxon>Rutaceae</taxon>
        <taxon>Aurantioideae</taxon>
        <taxon>Citrus</taxon>
    </lineage>
</organism>
<name>A0A067GTF6_CITSI</name>
<dbReference type="PANTHER" id="PTHR46741:SF4">
    <property type="entry name" value="FINGER FYVE DOMAIN PROTEIN, PUTATIVE (DUF1666)-RELATED"/>
    <property type="match status" value="1"/>
</dbReference>